<dbReference type="PROSITE" id="PS50801">
    <property type="entry name" value="STAS"/>
    <property type="match status" value="1"/>
</dbReference>
<feature type="domain" description="PAS" evidence="4">
    <location>
        <begin position="1"/>
        <end position="70"/>
    </location>
</feature>
<dbReference type="Gene3D" id="3.30.750.24">
    <property type="entry name" value="STAS domain"/>
    <property type="match status" value="1"/>
</dbReference>
<keyword evidence="7" id="KW-1185">Reference proteome</keyword>
<name>A0ABM6JUW2_SPOUR</name>
<accession>A0ABM6JUW2</accession>
<dbReference type="Gene3D" id="3.30.450.20">
    <property type="entry name" value="PAS domain"/>
    <property type="match status" value="1"/>
</dbReference>
<evidence type="ECO:0000313" key="6">
    <source>
        <dbReference type="EMBL" id="ARF13897.1"/>
    </source>
</evidence>
<dbReference type="NCBIfam" id="TIGR00229">
    <property type="entry name" value="sensory_box"/>
    <property type="match status" value="1"/>
</dbReference>
<evidence type="ECO:0000259" key="4">
    <source>
        <dbReference type="PROSITE" id="PS50112"/>
    </source>
</evidence>
<gene>
    <name evidence="6" type="ORF">SporoS204_06910</name>
</gene>
<dbReference type="CDD" id="cd00130">
    <property type="entry name" value="PAS"/>
    <property type="match status" value="1"/>
</dbReference>
<dbReference type="InterPro" id="IPR035965">
    <property type="entry name" value="PAS-like_dom_sf"/>
</dbReference>
<dbReference type="SMART" id="SM00086">
    <property type="entry name" value="PAC"/>
    <property type="match status" value="1"/>
</dbReference>
<evidence type="ECO:0008006" key="8">
    <source>
        <dbReference type="Google" id="ProtNLM"/>
    </source>
</evidence>
<dbReference type="EMBL" id="CP015108">
    <property type="protein sequence ID" value="ARF13897.1"/>
    <property type="molecule type" value="Genomic_DNA"/>
</dbReference>
<evidence type="ECO:0000256" key="3">
    <source>
        <dbReference type="ARBA" id="ARBA00022991"/>
    </source>
</evidence>
<dbReference type="Pfam" id="PF13426">
    <property type="entry name" value="PAS_9"/>
    <property type="match status" value="1"/>
</dbReference>
<dbReference type="CDD" id="cd07041">
    <property type="entry name" value="STAS_RsbR_RsbS_like"/>
    <property type="match status" value="1"/>
</dbReference>
<dbReference type="Proteomes" id="UP000192486">
    <property type="component" value="Chromosome"/>
</dbReference>
<dbReference type="SUPFAM" id="SSF52091">
    <property type="entry name" value="SpoIIaa-like"/>
    <property type="match status" value="1"/>
</dbReference>
<dbReference type="InterPro" id="IPR036513">
    <property type="entry name" value="STAS_dom_sf"/>
</dbReference>
<keyword evidence="2" id="KW-0288">FMN</keyword>
<dbReference type="PANTHER" id="PTHR47429:SF2">
    <property type="entry name" value="PROTEIN TWIN LOV 1"/>
    <property type="match status" value="1"/>
</dbReference>
<evidence type="ECO:0000256" key="2">
    <source>
        <dbReference type="ARBA" id="ARBA00022643"/>
    </source>
</evidence>
<reference evidence="6 7" key="1">
    <citation type="submission" date="2016-04" db="EMBL/GenBank/DDBJ databases">
        <title>Comparative Genomics and Epigenetics of Sporosarcina ureae.</title>
        <authorList>
            <person name="Oliver A.S."/>
            <person name="Cooper K.K."/>
        </authorList>
    </citation>
    <scope>NUCLEOTIDE SEQUENCE [LARGE SCALE GENOMIC DNA]</scope>
    <source>
        <strain evidence="6 7">S204</strain>
    </source>
</reference>
<dbReference type="InterPro" id="IPR002645">
    <property type="entry name" value="STAS_dom"/>
</dbReference>
<evidence type="ECO:0000256" key="1">
    <source>
        <dbReference type="ARBA" id="ARBA00022630"/>
    </source>
</evidence>
<dbReference type="Pfam" id="PF01740">
    <property type="entry name" value="STAS"/>
    <property type="match status" value="1"/>
</dbReference>
<evidence type="ECO:0000259" key="5">
    <source>
        <dbReference type="PROSITE" id="PS50801"/>
    </source>
</evidence>
<sequence length="245" mass="27916">MEAVINGSRVGALITDASQEDNPIIFANKTFETMTGYTQEETLGRNCRFLQGKDTDPTAVSKIRKAVSERVPITVVLKNYKKDGTLFWNRLSIRPIIIDGVPYYISTQTDVSVQYRQIEELHTKDHEIEQLMLPIMRIYDDLAAVSLIGQMTEERFNLLITKLSDYVHSNEVDHVMIDITGLYWQQGTSIDRLLEIQQVLTLIGCQLYITGISPELAHKLAAAKDPQQKLKTFSSIQQAIHYIQR</sequence>
<feature type="domain" description="STAS" evidence="5">
    <location>
        <begin position="132"/>
        <end position="243"/>
    </location>
</feature>
<proteinExistence type="predicted"/>
<dbReference type="SUPFAM" id="SSF55785">
    <property type="entry name" value="PYP-like sensor domain (PAS domain)"/>
    <property type="match status" value="1"/>
</dbReference>
<keyword evidence="1" id="KW-0285">Flavoprotein</keyword>
<protein>
    <recommendedName>
        <fullName evidence="8">Biphenyl 2,3-dioxygenase</fullName>
    </recommendedName>
</protein>
<dbReference type="PANTHER" id="PTHR47429">
    <property type="entry name" value="PROTEIN TWIN LOV 1"/>
    <property type="match status" value="1"/>
</dbReference>
<evidence type="ECO:0000313" key="7">
    <source>
        <dbReference type="Proteomes" id="UP000192486"/>
    </source>
</evidence>
<organism evidence="6 7">
    <name type="scientific">Sporosarcina ureae</name>
    <dbReference type="NCBI Taxonomy" id="1571"/>
    <lineage>
        <taxon>Bacteria</taxon>
        <taxon>Bacillati</taxon>
        <taxon>Bacillota</taxon>
        <taxon>Bacilli</taxon>
        <taxon>Bacillales</taxon>
        <taxon>Caryophanaceae</taxon>
        <taxon>Sporosarcina</taxon>
    </lineage>
</organism>
<dbReference type="InterPro" id="IPR000014">
    <property type="entry name" value="PAS"/>
</dbReference>
<keyword evidence="3" id="KW-0157">Chromophore</keyword>
<dbReference type="PROSITE" id="PS50112">
    <property type="entry name" value="PAS"/>
    <property type="match status" value="1"/>
</dbReference>
<dbReference type="InterPro" id="IPR001610">
    <property type="entry name" value="PAC"/>
</dbReference>